<feature type="domain" description="RCC1-like" evidence="3">
    <location>
        <begin position="48"/>
        <end position="314"/>
    </location>
</feature>
<evidence type="ECO:0000313" key="5">
    <source>
        <dbReference type="WBParaSite" id="Hba_15302"/>
    </source>
</evidence>
<dbReference type="Gene3D" id="3.30.710.10">
    <property type="entry name" value="Potassium Channel Kv1.1, Chain A"/>
    <property type="match status" value="1"/>
</dbReference>
<dbReference type="PANTHER" id="PTHR22872:SF10">
    <property type="entry name" value="ULTRAVIOLET-B RECEPTOR UVR8"/>
    <property type="match status" value="1"/>
</dbReference>
<evidence type="ECO:0000259" key="3">
    <source>
        <dbReference type="Pfam" id="PF25390"/>
    </source>
</evidence>
<dbReference type="InterPro" id="IPR000408">
    <property type="entry name" value="Reg_chr_condens"/>
</dbReference>
<feature type="repeat" description="RCC1" evidence="2">
    <location>
        <begin position="240"/>
        <end position="300"/>
    </location>
</feature>
<reference evidence="5" key="1">
    <citation type="submission" date="2016-11" db="UniProtKB">
        <authorList>
            <consortium name="WormBaseParasite"/>
        </authorList>
    </citation>
    <scope>IDENTIFICATION</scope>
</reference>
<proteinExistence type="predicted"/>
<dbReference type="Gene3D" id="2.130.10.30">
    <property type="entry name" value="Regulator of chromosome condensation 1/beta-lactamase-inhibitor protein II"/>
    <property type="match status" value="1"/>
</dbReference>
<dbReference type="InterPro" id="IPR051625">
    <property type="entry name" value="Signaling_Regulatory_Domain"/>
</dbReference>
<feature type="repeat" description="RCC1" evidence="2">
    <location>
        <begin position="83"/>
        <end position="135"/>
    </location>
</feature>
<organism evidence="4 5">
    <name type="scientific">Heterorhabditis bacteriophora</name>
    <name type="common">Entomopathogenic nematode worm</name>
    <dbReference type="NCBI Taxonomy" id="37862"/>
    <lineage>
        <taxon>Eukaryota</taxon>
        <taxon>Metazoa</taxon>
        <taxon>Ecdysozoa</taxon>
        <taxon>Nematoda</taxon>
        <taxon>Chromadorea</taxon>
        <taxon>Rhabditida</taxon>
        <taxon>Rhabditina</taxon>
        <taxon>Rhabditomorpha</taxon>
        <taxon>Strongyloidea</taxon>
        <taxon>Heterorhabditidae</taxon>
        <taxon>Heterorhabditis</taxon>
    </lineage>
</organism>
<dbReference type="Proteomes" id="UP000095283">
    <property type="component" value="Unplaced"/>
</dbReference>
<dbReference type="PRINTS" id="PR00633">
    <property type="entry name" value="RCCNDNSATION"/>
</dbReference>
<dbReference type="InterPro" id="IPR058923">
    <property type="entry name" value="RCC1-like_dom"/>
</dbReference>
<name>A0A1I7XCX1_HETBA</name>
<keyword evidence="1" id="KW-0677">Repeat</keyword>
<evidence type="ECO:0000256" key="1">
    <source>
        <dbReference type="ARBA" id="ARBA00022737"/>
    </source>
</evidence>
<protein>
    <submittedName>
        <fullName evidence="5">BTB domain-containing protein</fullName>
    </submittedName>
</protein>
<accession>A0A1I7XCX1</accession>
<dbReference type="PANTHER" id="PTHR22872">
    <property type="entry name" value="BTK-BINDING PROTEIN-RELATED"/>
    <property type="match status" value="1"/>
</dbReference>
<dbReference type="Pfam" id="PF25390">
    <property type="entry name" value="WD40_RLD"/>
    <property type="match status" value="1"/>
</dbReference>
<evidence type="ECO:0000256" key="2">
    <source>
        <dbReference type="PROSITE-ProRule" id="PRU00235"/>
    </source>
</evidence>
<feature type="repeat" description="RCC1" evidence="2">
    <location>
        <begin position="187"/>
        <end position="239"/>
    </location>
</feature>
<dbReference type="SUPFAM" id="SSF54695">
    <property type="entry name" value="POZ domain"/>
    <property type="match status" value="1"/>
</dbReference>
<dbReference type="CDD" id="cd18498">
    <property type="entry name" value="BACK_RCBTB1_2"/>
    <property type="match status" value="1"/>
</dbReference>
<dbReference type="AlphaFoldDB" id="A0A1I7XCX1"/>
<dbReference type="InterPro" id="IPR009091">
    <property type="entry name" value="RCC1/BLIP-II"/>
</dbReference>
<keyword evidence="4" id="KW-1185">Reference proteome</keyword>
<dbReference type="PROSITE" id="PS50012">
    <property type="entry name" value="RCC1_3"/>
    <property type="match status" value="4"/>
</dbReference>
<evidence type="ECO:0000313" key="4">
    <source>
        <dbReference type="Proteomes" id="UP000095283"/>
    </source>
</evidence>
<sequence length="488" mass="53516">MSDIRRWTLLSLLGPEFIDNLQSSAVFGSSGSEALLITKDDHIYGAPKHGSLDPSKVEYLSGRRIRQIAFGSGPHVLGLSEDGQVYSWGHNAFGQLGLGHTLQGTSPMLVQGSLLGERVVQVACGGHHSAAITDRGEVFTWGLNSSGQLGIGSVVNQDSPRLVFLHNRFLRSVACGHNSTMVLTESGDVYGWGYNGNGQIGTGNLSNQHSPFFLESLAKTAVITQIVCGYAHSLALSDEGNLYVWGSNSCGQLGGNLLRKNLTEPVYAAKDVGRSLENRMSFRITEVAAVHLCNITVVSNKAGKVFMWGHVRGQTIATPVETRFSCIDDAFACFASPPVNWRMLQFVIIKKRREEIISVNNSSCIEVNEFSYPTYRSFLNWLYTDELNVDPDDAVVLLGLLELANCYCEMGLKVKCAAIIQKGITIDNAALLYATAVKYDVPTLEEYCFHFCLNHMTAVTQSEGFRRLDDIIIKQLICRAAKEGIFKR</sequence>
<dbReference type="SUPFAM" id="SSF50985">
    <property type="entry name" value="RCC1/BLIP-II"/>
    <property type="match status" value="1"/>
</dbReference>
<dbReference type="PROSITE" id="PS00626">
    <property type="entry name" value="RCC1_2"/>
    <property type="match status" value="1"/>
</dbReference>
<dbReference type="WBParaSite" id="Hba_15302">
    <property type="protein sequence ID" value="Hba_15302"/>
    <property type="gene ID" value="Hba_15302"/>
</dbReference>
<dbReference type="InterPro" id="IPR011333">
    <property type="entry name" value="SKP1/BTB/POZ_sf"/>
</dbReference>
<feature type="repeat" description="RCC1" evidence="2">
    <location>
        <begin position="136"/>
        <end position="186"/>
    </location>
</feature>